<proteinExistence type="predicted"/>
<organism evidence="2 3">
    <name type="scientific">Caballeronia temeraria</name>
    <dbReference type="NCBI Taxonomy" id="1777137"/>
    <lineage>
        <taxon>Bacteria</taxon>
        <taxon>Pseudomonadati</taxon>
        <taxon>Pseudomonadota</taxon>
        <taxon>Betaproteobacteria</taxon>
        <taxon>Burkholderiales</taxon>
        <taxon>Burkholderiaceae</taxon>
        <taxon>Caballeronia</taxon>
    </lineage>
</organism>
<evidence type="ECO:0000313" key="3">
    <source>
        <dbReference type="Proteomes" id="UP000054624"/>
    </source>
</evidence>
<keyword evidence="1" id="KW-0175">Coiled coil</keyword>
<reference evidence="3" key="1">
    <citation type="submission" date="2016-01" db="EMBL/GenBank/DDBJ databases">
        <authorList>
            <person name="Peeters Charlotte."/>
        </authorList>
    </citation>
    <scope>NUCLEOTIDE SEQUENCE [LARGE SCALE GENOMIC DNA]</scope>
</reference>
<keyword evidence="3" id="KW-1185">Reference proteome</keyword>
<feature type="coiled-coil region" evidence="1">
    <location>
        <begin position="82"/>
        <end position="109"/>
    </location>
</feature>
<protein>
    <submittedName>
        <fullName evidence="2">Uncharacterized protein</fullName>
    </submittedName>
</protein>
<dbReference type="AlphaFoldDB" id="A0A158BZV5"/>
<evidence type="ECO:0000313" key="2">
    <source>
        <dbReference type="EMBL" id="SAK75645.1"/>
    </source>
</evidence>
<dbReference type="EMBL" id="FCOI02000018">
    <property type="protein sequence ID" value="SAK75645.1"/>
    <property type="molecule type" value="Genomic_DNA"/>
</dbReference>
<dbReference type="Proteomes" id="UP000054624">
    <property type="component" value="Unassembled WGS sequence"/>
</dbReference>
<name>A0A158BZV5_9BURK</name>
<dbReference type="RefSeq" id="WP_244173438.1">
    <property type="nucleotide sequence ID" value="NZ_FCOI02000018.1"/>
</dbReference>
<accession>A0A158BZV5</accession>
<sequence length="152" mass="17541">MTRVRERNLDDTIVALIVEVLDGWSGRLSWEALIEAIARRAGLSYTRQTLHRHERIRLAFAVRKKALSGQIEQPREWLPPELQVALDRIARLEAENQRLLAENHNLLEQFARWASTRRPGTSPRSSSMNRFPAWTVSRAGVLVRLASRVLNR</sequence>
<gene>
    <name evidence="2" type="ORF">AWB76_04944</name>
</gene>
<dbReference type="STRING" id="1777137.AWB76_04944"/>
<evidence type="ECO:0000256" key="1">
    <source>
        <dbReference type="SAM" id="Coils"/>
    </source>
</evidence>